<dbReference type="InterPro" id="IPR023909">
    <property type="entry name" value="F420_NP1902A"/>
</dbReference>
<dbReference type="InterPro" id="IPR036661">
    <property type="entry name" value="Luciferase-like_sf"/>
</dbReference>
<dbReference type="GO" id="GO:0016705">
    <property type="term" value="F:oxidoreductase activity, acting on paired donors, with incorporation or reduction of molecular oxygen"/>
    <property type="evidence" value="ECO:0007669"/>
    <property type="project" value="InterPro"/>
</dbReference>
<name>A0A3N6PDQ2_NATCH</name>
<keyword evidence="1" id="KW-0560">Oxidoreductase</keyword>
<dbReference type="CDD" id="cd01097">
    <property type="entry name" value="Tetrahydromethanopterin_reductase"/>
    <property type="match status" value="1"/>
</dbReference>
<dbReference type="Gene3D" id="3.20.20.30">
    <property type="entry name" value="Luciferase-like domain"/>
    <property type="match status" value="1"/>
</dbReference>
<evidence type="ECO:0000313" key="3">
    <source>
        <dbReference type="EMBL" id="RQG97809.1"/>
    </source>
</evidence>
<dbReference type="Pfam" id="PF00296">
    <property type="entry name" value="Bac_luciferase"/>
    <property type="match status" value="1"/>
</dbReference>
<dbReference type="OrthoDB" id="194060at2157"/>
<reference evidence="3 4" key="1">
    <citation type="submission" date="2018-10" db="EMBL/GenBank/DDBJ databases">
        <title>Natrarchaeobius chitinivorans gen. nov., sp. nov., and Natrarchaeobius haloalkaliphilus sp. nov., alkaliphilic, chitin-utilizing haloarchaea from hypersaline alkaline lakes.</title>
        <authorList>
            <person name="Sorokin D.Y."/>
            <person name="Elcheninov A.G."/>
            <person name="Kostrikina N.A."/>
            <person name="Bale N.J."/>
            <person name="Sinninghe Damste J.S."/>
            <person name="Khijniak T.V."/>
            <person name="Kublanov I.V."/>
            <person name="Toshchakov S.V."/>
        </authorList>
    </citation>
    <scope>NUCLEOTIDE SEQUENCE [LARGE SCALE GENOMIC DNA]</scope>
    <source>
        <strain evidence="3 4">AArcht4T</strain>
    </source>
</reference>
<dbReference type="SUPFAM" id="SSF51679">
    <property type="entry name" value="Bacterial luciferase-like"/>
    <property type="match status" value="1"/>
</dbReference>
<dbReference type="PANTHER" id="PTHR43244:SF1">
    <property type="entry name" value="5,10-METHYLENETETRAHYDROMETHANOPTERIN REDUCTASE"/>
    <property type="match status" value="1"/>
</dbReference>
<organism evidence="3 4">
    <name type="scientific">Natrarchaeobius chitinivorans</name>
    <dbReference type="NCBI Taxonomy" id="1679083"/>
    <lineage>
        <taxon>Archaea</taxon>
        <taxon>Methanobacteriati</taxon>
        <taxon>Methanobacteriota</taxon>
        <taxon>Stenosarchaea group</taxon>
        <taxon>Halobacteria</taxon>
        <taxon>Halobacteriales</taxon>
        <taxon>Natrialbaceae</taxon>
        <taxon>Natrarchaeobius</taxon>
    </lineage>
</organism>
<feature type="domain" description="Luciferase-like" evidence="2">
    <location>
        <begin position="11"/>
        <end position="303"/>
    </location>
</feature>
<accession>A0A3N6PDQ2</accession>
<evidence type="ECO:0000259" key="2">
    <source>
        <dbReference type="Pfam" id="PF00296"/>
    </source>
</evidence>
<sequence>MTDREIHLPVAAQPSTDSLVSYARRAEDGGYGCAWLPETWGRDAVTVLTAMAERTDGIDLGSSILNAYSRSPALLGQTAATLQEVSDGRFRLGIGPSGPAVVENWHGIEYGNPLRRTRETVEVVRRVLSGDPVEYDGETFSLSGFRLRCDPPEPTPPIEVTGMGPKAVELAGRFADGWHGILFSPDGVRDRLEDVERGADLGARDPDEVRVTIGVTCCALSDPARARELARQHTAFYVGGMGTFYRDSLVRQGYEEAERIHEAWQAGDREAALETISEDLLDDLCAAGDPETARERLEAFEEIDGVDAVAVSFPRGATEAEIEETMDALAPDEG</sequence>
<evidence type="ECO:0000256" key="1">
    <source>
        <dbReference type="ARBA" id="ARBA00023002"/>
    </source>
</evidence>
<proteinExistence type="predicted"/>
<dbReference type="InterPro" id="IPR050564">
    <property type="entry name" value="F420-G6PD/mer"/>
</dbReference>
<dbReference type="Proteomes" id="UP000282323">
    <property type="component" value="Unassembled WGS sequence"/>
</dbReference>
<dbReference type="RefSeq" id="WP_124193788.1">
    <property type="nucleotide sequence ID" value="NZ_REGA01000001.1"/>
</dbReference>
<protein>
    <submittedName>
        <fullName evidence="3">TIGR04024 family LLM class F420-dependent oxidoreductase</fullName>
    </submittedName>
</protein>
<dbReference type="AlphaFoldDB" id="A0A3N6PDQ2"/>
<gene>
    <name evidence="3" type="ORF">EA473_00965</name>
</gene>
<comment type="caution">
    <text evidence="3">The sequence shown here is derived from an EMBL/GenBank/DDBJ whole genome shotgun (WGS) entry which is preliminary data.</text>
</comment>
<dbReference type="InterPro" id="IPR011251">
    <property type="entry name" value="Luciferase-like_dom"/>
</dbReference>
<dbReference type="NCBIfam" id="TIGR04024">
    <property type="entry name" value="F420_NP1902A"/>
    <property type="match status" value="1"/>
</dbReference>
<evidence type="ECO:0000313" key="4">
    <source>
        <dbReference type="Proteomes" id="UP000282323"/>
    </source>
</evidence>
<dbReference type="EMBL" id="REGA01000001">
    <property type="protein sequence ID" value="RQG97809.1"/>
    <property type="molecule type" value="Genomic_DNA"/>
</dbReference>
<dbReference type="PANTHER" id="PTHR43244">
    <property type="match status" value="1"/>
</dbReference>
<keyword evidence="4" id="KW-1185">Reference proteome</keyword>